<evidence type="ECO:0000256" key="1">
    <source>
        <dbReference type="PIRNR" id="PIRNR033490"/>
    </source>
</evidence>
<sequence length="115" mass="12481">MQRGDIYWADLQPRSGSEQRGRRPVIIVSHDGFNRTPTWRSIIVVPISTSEAQARRGPTAIALPRGAGGLPRESIVLCHQVTTLDRAKLTELIGALAPGLMEQVDAGLKAALNLF</sequence>
<evidence type="ECO:0000313" key="2">
    <source>
        <dbReference type="EMBL" id="ETW94513.1"/>
    </source>
</evidence>
<organism evidence="2 3">
    <name type="scientific">Entotheonella factor</name>
    <dbReference type="NCBI Taxonomy" id="1429438"/>
    <lineage>
        <taxon>Bacteria</taxon>
        <taxon>Pseudomonadati</taxon>
        <taxon>Nitrospinota/Tectimicrobiota group</taxon>
        <taxon>Candidatus Tectimicrobiota</taxon>
        <taxon>Candidatus Entotheonellia</taxon>
        <taxon>Candidatus Entotheonellales</taxon>
        <taxon>Candidatus Entotheonellaceae</taxon>
        <taxon>Candidatus Entotheonella</taxon>
    </lineage>
</organism>
<dbReference type="PIRSF" id="PIRSF033490">
    <property type="entry name" value="MazF"/>
    <property type="match status" value="1"/>
</dbReference>
<comment type="caution">
    <text evidence="2">The sequence shown here is derived from an EMBL/GenBank/DDBJ whole genome shotgun (WGS) entry which is preliminary data.</text>
</comment>
<dbReference type="Proteomes" id="UP000019141">
    <property type="component" value="Unassembled WGS sequence"/>
</dbReference>
<dbReference type="HOGENOM" id="CLU_121823_1_0_7"/>
<dbReference type="Gene3D" id="2.30.30.110">
    <property type="match status" value="1"/>
</dbReference>
<dbReference type="GO" id="GO:0016075">
    <property type="term" value="P:rRNA catabolic process"/>
    <property type="evidence" value="ECO:0007669"/>
    <property type="project" value="TreeGrafter"/>
</dbReference>
<dbReference type="GO" id="GO:0016787">
    <property type="term" value="F:hydrolase activity"/>
    <property type="evidence" value="ECO:0007669"/>
    <property type="project" value="UniProtKB-KW"/>
</dbReference>
<dbReference type="InterPro" id="IPR011067">
    <property type="entry name" value="Plasmid_toxin/cell-grow_inhib"/>
</dbReference>
<protein>
    <recommendedName>
        <fullName evidence="1">mRNA interferase</fullName>
        <ecNumber evidence="1">3.1.-.-</ecNumber>
    </recommendedName>
</protein>
<dbReference type="GO" id="GO:0006402">
    <property type="term" value="P:mRNA catabolic process"/>
    <property type="evidence" value="ECO:0007669"/>
    <property type="project" value="TreeGrafter"/>
</dbReference>
<dbReference type="EMBL" id="AZHW01001057">
    <property type="protein sequence ID" value="ETW94513.1"/>
    <property type="molecule type" value="Genomic_DNA"/>
</dbReference>
<comment type="function">
    <text evidence="1">Toxic component of a type II toxin-antitoxin (TA) system.</text>
</comment>
<comment type="similarity">
    <text evidence="1">Belongs to the PemK/MazF family.</text>
</comment>
<dbReference type="EC" id="3.1.-.-" evidence="1"/>
<accession>W4L8U2</accession>
<dbReference type="GO" id="GO:0003677">
    <property type="term" value="F:DNA binding"/>
    <property type="evidence" value="ECO:0007669"/>
    <property type="project" value="InterPro"/>
</dbReference>
<name>W4L8U2_ENTF1</name>
<keyword evidence="1" id="KW-0540">Nuclease</keyword>
<keyword evidence="1" id="KW-0378">Hydrolase</keyword>
<dbReference type="PANTHER" id="PTHR33988:SF2">
    <property type="entry name" value="ENDORIBONUCLEASE MAZF"/>
    <property type="match status" value="1"/>
</dbReference>
<keyword evidence="1" id="KW-0255">Endonuclease</keyword>
<gene>
    <name evidence="2" type="ORF">ETSY1_34500</name>
</gene>
<dbReference type="PANTHER" id="PTHR33988">
    <property type="entry name" value="ENDORIBONUCLEASE MAZF-RELATED"/>
    <property type="match status" value="1"/>
</dbReference>
<dbReference type="GO" id="GO:0004521">
    <property type="term" value="F:RNA endonuclease activity"/>
    <property type="evidence" value="ECO:0007669"/>
    <property type="project" value="TreeGrafter"/>
</dbReference>
<dbReference type="Pfam" id="PF02452">
    <property type="entry name" value="PemK_toxin"/>
    <property type="match status" value="1"/>
</dbReference>
<dbReference type="AlphaFoldDB" id="W4L8U2"/>
<dbReference type="SUPFAM" id="SSF50118">
    <property type="entry name" value="Cell growth inhibitor/plasmid maintenance toxic component"/>
    <property type="match status" value="1"/>
</dbReference>
<dbReference type="InterPro" id="IPR003477">
    <property type="entry name" value="PemK-like"/>
</dbReference>
<evidence type="ECO:0000313" key="3">
    <source>
        <dbReference type="Proteomes" id="UP000019141"/>
    </source>
</evidence>
<reference evidence="2 3" key="1">
    <citation type="journal article" date="2014" name="Nature">
        <title>An environmental bacterial taxon with a large and distinct metabolic repertoire.</title>
        <authorList>
            <person name="Wilson M.C."/>
            <person name="Mori T."/>
            <person name="Ruckert C."/>
            <person name="Uria A.R."/>
            <person name="Helf M.J."/>
            <person name="Takada K."/>
            <person name="Gernert C."/>
            <person name="Steffens U.A."/>
            <person name="Heycke N."/>
            <person name="Schmitt S."/>
            <person name="Rinke C."/>
            <person name="Helfrich E.J."/>
            <person name="Brachmann A.O."/>
            <person name="Gurgui C."/>
            <person name="Wakimoto T."/>
            <person name="Kracht M."/>
            <person name="Crusemann M."/>
            <person name="Hentschel U."/>
            <person name="Abe I."/>
            <person name="Matsunaga S."/>
            <person name="Kalinowski J."/>
            <person name="Takeyama H."/>
            <person name="Piel J."/>
        </authorList>
    </citation>
    <scope>NUCLEOTIDE SEQUENCE [LARGE SCALE GENOMIC DNA]</scope>
    <source>
        <strain evidence="3">TSY1</strain>
    </source>
</reference>
<keyword evidence="3" id="KW-1185">Reference proteome</keyword>
<proteinExistence type="inferred from homology"/>